<dbReference type="InterPro" id="IPR008969">
    <property type="entry name" value="CarboxyPept-like_regulatory"/>
</dbReference>
<keyword evidence="9" id="KW-0378">Hydrolase</keyword>
<evidence type="ECO:0000256" key="6">
    <source>
        <dbReference type="ARBA" id="ARBA00022670"/>
    </source>
</evidence>
<dbReference type="PROSITE" id="PS00132">
    <property type="entry name" value="CARBOXYPEPT_ZN_1"/>
    <property type="match status" value="1"/>
</dbReference>
<comment type="caution">
    <text evidence="15">The sequence shown here is derived from an EMBL/GenBank/DDBJ whole genome shotgun (WGS) entry which is preliminary data.</text>
</comment>
<dbReference type="InterPro" id="IPR050753">
    <property type="entry name" value="Peptidase_M14_domain"/>
</dbReference>
<dbReference type="Gene3D" id="3.40.630.10">
    <property type="entry name" value="Zn peptidases"/>
    <property type="match status" value="1"/>
</dbReference>
<evidence type="ECO:0000256" key="7">
    <source>
        <dbReference type="ARBA" id="ARBA00022723"/>
    </source>
</evidence>
<dbReference type="CDD" id="cd11308">
    <property type="entry name" value="Peptidase_M14NE-CP-C_like"/>
    <property type="match status" value="1"/>
</dbReference>
<dbReference type="FunFam" id="3.40.630.10:FF:000013">
    <property type="entry name" value="carboxypeptidase N catalytic chain"/>
    <property type="match status" value="1"/>
</dbReference>
<dbReference type="SUPFAM" id="SSF49464">
    <property type="entry name" value="Carboxypeptidase regulatory domain-like"/>
    <property type="match status" value="1"/>
</dbReference>
<keyword evidence="11" id="KW-0482">Metalloprotease</keyword>
<evidence type="ECO:0000256" key="2">
    <source>
        <dbReference type="ARBA" id="ARBA00004613"/>
    </source>
</evidence>
<accession>A0AAN8KB68</accession>
<dbReference type="PRINTS" id="PR00765">
    <property type="entry name" value="CRBOXYPTASEA"/>
</dbReference>
<dbReference type="GO" id="GO:0005615">
    <property type="term" value="C:extracellular space"/>
    <property type="evidence" value="ECO:0007669"/>
    <property type="project" value="TreeGrafter"/>
</dbReference>
<evidence type="ECO:0000256" key="13">
    <source>
        <dbReference type="PROSITE-ProRule" id="PRU01379"/>
    </source>
</evidence>
<evidence type="ECO:0000256" key="4">
    <source>
        <dbReference type="ARBA" id="ARBA00022525"/>
    </source>
</evidence>
<dbReference type="SMART" id="SM00631">
    <property type="entry name" value="Zn_pept"/>
    <property type="match status" value="1"/>
</dbReference>
<dbReference type="AlphaFoldDB" id="A0AAN8KB68"/>
<organism evidence="15 16">
    <name type="scientific">Patella caerulea</name>
    <name type="common">Rayed Mediterranean limpet</name>
    <dbReference type="NCBI Taxonomy" id="87958"/>
    <lineage>
        <taxon>Eukaryota</taxon>
        <taxon>Metazoa</taxon>
        <taxon>Spiralia</taxon>
        <taxon>Lophotrochozoa</taxon>
        <taxon>Mollusca</taxon>
        <taxon>Gastropoda</taxon>
        <taxon>Patellogastropoda</taxon>
        <taxon>Patelloidea</taxon>
        <taxon>Patellidae</taxon>
        <taxon>Patella</taxon>
    </lineage>
</organism>
<evidence type="ECO:0000256" key="1">
    <source>
        <dbReference type="ARBA" id="ARBA00001947"/>
    </source>
</evidence>
<dbReference type="PROSITE" id="PS00133">
    <property type="entry name" value="CARBOXYPEPT_ZN_2"/>
    <property type="match status" value="1"/>
</dbReference>
<evidence type="ECO:0000313" key="15">
    <source>
        <dbReference type="EMBL" id="KAK6187834.1"/>
    </source>
</evidence>
<keyword evidence="4" id="KW-0964">Secreted</keyword>
<evidence type="ECO:0000256" key="5">
    <source>
        <dbReference type="ARBA" id="ARBA00022645"/>
    </source>
</evidence>
<comment type="similarity">
    <text evidence="3 13">Belongs to the peptidase M14 family.</text>
</comment>
<dbReference type="Pfam" id="PF00246">
    <property type="entry name" value="Peptidase_M14"/>
    <property type="match status" value="1"/>
</dbReference>
<evidence type="ECO:0000259" key="14">
    <source>
        <dbReference type="PROSITE" id="PS52035"/>
    </source>
</evidence>
<feature type="domain" description="Peptidase M14" evidence="14">
    <location>
        <begin position="1"/>
        <end position="319"/>
    </location>
</feature>
<dbReference type="PANTHER" id="PTHR11532:SF62">
    <property type="entry name" value="CARBOXYPEPTIDASE D"/>
    <property type="match status" value="1"/>
</dbReference>
<dbReference type="InterPro" id="IPR000834">
    <property type="entry name" value="Peptidase_M14"/>
</dbReference>
<dbReference type="Proteomes" id="UP001347796">
    <property type="component" value="Unassembled WGS sequence"/>
</dbReference>
<reference evidence="15 16" key="1">
    <citation type="submission" date="2024-01" db="EMBL/GenBank/DDBJ databases">
        <title>The genome of the rayed Mediterranean limpet Patella caerulea (Linnaeus, 1758).</title>
        <authorList>
            <person name="Anh-Thu Weber A."/>
            <person name="Halstead-Nussloch G."/>
        </authorList>
    </citation>
    <scope>NUCLEOTIDE SEQUENCE [LARGE SCALE GENOMIC DNA]</scope>
    <source>
        <strain evidence="15">AATW-2023a</strain>
        <tissue evidence="15">Whole specimen</tissue>
    </source>
</reference>
<gene>
    <name evidence="15" type="ORF">SNE40_005771</name>
</gene>
<evidence type="ECO:0000256" key="3">
    <source>
        <dbReference type="ARBA" id="ARBA00005988"/>
    </source>
</evidence>
<dbReference type="PROSITE" id="PS52035">
    <property type="entry name" value="PEPTIDASE_M14"/>
    <property type="match status" value="1"/>
</dbReference>
<keyword evidence="7" id="KW-0479">Metal-binding</keyword>
<dbReference type="GO" id="GO:0016485">
    <property type="term" value="P:protein processing"/>
    <property type="evidence" value="ECO:0007669"/>
    <property type="project" value="TreeGrafter"/>
</dbReference>
<evidence type="ECO:0000256" key="10">
    <source>
        <dbReference type="ARBA" id="ARBA00022833"/>
    </source>
</evidence>
<keyword evidence="10" id="KW-0862">Zinc</keyword>
<keyword evidence="8" id="KW-0732">Signal</keyword>
<proteinExistence type="inferred from homology"/>
<keyword evidence="5" id="KW-0121">Carboxypeptidase</keyword>
<name>A0AAN8KB68_PATCE</name>
<evidence type="ECO:0000256" key="11">
    <source>
        <dbReference type="ARBA" id="ARBA00023049"/>
    </source>
</evidence>
<evidence type="ECO:0000256" key="9">
    <source>
        <dbReference type="ARBA" id="ARBA00022801"/>
    </source>
</evidence>
<comment type="subcellular location">
    <subcellularLocation>
        <location evidence="2">Secreted</location>
    </subcellularLocation>
</comment>
<dbReference type="Pfam" id="PF13620">
    <property type="entry name" value="CarboxypepD_reg"/>
    <property type="match status" value="1"/>
</dbReference>
<dbReference type="CDD" id="cd03858">
    <property type="entry name" value="M14_CP_N-E_like"/>
    <property type="match status" value="1"/>
</dbReference>
<keyword evidence="12" id="KW-0325">Glycoprotein</keyword>
<keyword evidence="6" id="KW-0645">Protease</keyword>
<dbReference type="InterPro" id="IPR057246">
    <property type="entry name" value="CARBOXYPEPT_ZN_1"/>
</dbReference>
<dbReference type="GO" id="GO:0008270">
    <property type="term" value="F:zinc ion binding"/>
    <property type="evidence" value="ECO:0007669"/>
    <property type="project" value="InterPro"/>
</dbReference>
<evidence type="ECO:0000256" key="8">
    <source>
        <dbReference type="ARBA" id="ARBA00022729"/>
    </source>
</evidence>
<evidence type="ECO:0000256" key="12">
    <source>
        <dbReference type="ARBA" id="ARBA00023180"/>
    </source>
</evidence>
<dbReference type="SUPFAM" id="SSF53187">
    <property type="entry name" value="Zn-dependent exopeptidases"/>
    <property type="match status" value="1"/>
</dbReference>
<protein>
    <recommendedName>
        <fullName evidence="14">Peptidase M14 domain-containing protein</fullName>
    </recommendedName>
</protein>
<dbReference type="GO" id="GO:0004181">
    <property type="term" value="F:metallocarboxypeptidase activity"/>
    <property type="evidence" value="ECO:0007669"/>
    <property type="project" value="InterPro"/>
</dbReference>
<dbReference type="InterPro" id="IPR057247">
    <property type="entry name" value="CARBOXYPEPT_ZN_2"/>
</dbReference>
<sequence length="467" mass="52699">MQAVINDVHKKCPEITRIYNLDHQSVQGRNLTVLEITDNPGTHEPGEPEFKYVGNMHGNEVVGREILLAFMEELCRRYNEEDDKIRYLIDNTRIHILPSMNPDGWEMANNKMQSNGGVSDWLSGRSNANNIDLNRNFPNLNKIMYDHEAKGKGKNNHLQKVTLAMKDPNFNLQPETIAVIHWIIQNPFVLSANLHGGDLVANYPYDATRSGKPQEYTASPDDATFKSLAASYADAHTVMATDHKPCDMSGDDNFGKQGGITNGGAWYSVPGGMQDYNYLESNCFEITLELGCDKFPPASKLPDFWNQNKQALLNFLLQVHTGIKGFTKSTSGKSIKEVEIKVTNLTSGEYIQHDVLSDDDGDYYRLLTDGYYQVTTNKTGYHPVTKCVVVSNNPFQGAQRLDFTLIPSDKKVDRSADETNCEEIKTRAEQAINGDETDEEMMAELKEQLKTNDWPGLIQFLYDYQQK</sequence>
<dbReference type="EMBL" id="JAZGQO010000004">
    <property type="protein sequence ID" value="KAK6187834.1"/>
    <property type="molecule type" value="Genomic_DNA"/>
</dbReference>
<dbReference type="Gene3D" id="2.60.40.1120">
    <property type="entry name" value="Carboxypeptidase-like, regulatory domain"/>
    <property type="match status" value="1"/>
</dbReference>
<keyword evidence="16" id="KW-1185">Reference proteome</keyword>
<comment type="cofactor">
    <cofactor evidence="1">
        <name>Zn(2+)</name>
        <dbReference type="ChEBI" id="CHEBI:29105"/>
    </cofactor>
</comment>
<evidence type="ECO:0000313" key="16">
    <source>
        <dbReference type="Proteomes" id="UP001347796"/>
    </source>
</evidence>
<feature type="active site" description="Proton donor/acceptor" evidence="13">
    <location>
        <position position="289"/>
    </location>
</feature>
<dbReference type="GO" id="GO:0006518">
    <property type="term" value="P:peptide metabolic process"/>
    <property type="evidence" value="ECO:0007669"/>
    <property type="project" value="TreeGrafter"/>
</dbReference>
<dbReference type="PANTHER" id="PTHR11532">
    <property type="entry name" value="PROTEASE M14 CARBOXYPEPTIDASE"/>
    <property type="match status" value="1"/>
</dbReference>